<name>A0ABS7GB60_9BACT</name>
<keyword evidence="3" id="KW-1185">Reference proteome</keyword>
<evidence type="ECO:0000313" key="2">
    <source>
        <dbReference type="EMBL" id="MBW8684380.1"/>
    </source>
</evidence>
<accession>A0ABS7GB60</accession>
<dbReference type="EMBL" id="JAICCF010000001">
    <property type="protein sequence ID" value="MBW8684380.1"/>
    <property type="molecule type" value="Genomic_DNA"/>
</dbReference>
<reference evidence="2 3" key="1">
    <citation type="submission" date="2021-08" db="EMBL/GenBank/DDBJ databases">
        <title>The genome sequence of Chitinophaga sp. B61.</title>
        <authorList>
            <person name="Zhang X."/>
        </authorList>
    </citation>
    <scope>NUCLEOTIDE SEQUENCE [LARGE SCALE GENOMIC DNA]</scope>
    <source>
        <strain evidence="2 3">B61</strain>
    </source>
</reference>
<gene>
    <name evidence="2" type="ORF">K1Y79_08550</name>
</gene>
<feature type="transmembrane region" description="Helical" evidence="1">
    <location>
        <begin position="35"/>
        <end position="58"/>
    </location>
</feature>
<dbReference type="RefSeq" id="WP_220249556.1">
    <property type="nucleotide sequence ID" value="NZ_JAICCF010000001.1"/>
</dbReference>
<sequence length="67" mass="7842">MKNDSIPSPRTDTLIQRKIELVRYIQEEKKDYREFFLKICQMILLNLLLPIVTAILGYKVGASTNEE</sequence>
<organism evidence="2 3">
    <name type="scientific">Chitinophaga rhizophila</name>
    <dbReference type="NCBI Taxonomy" id="2866212"/>
    <lineage>
        <taxon>Bacteria</taxon>
        <taxon>Pseudomonadati</taxon>
        <taxon>Bacteroidota</taxon>
        <taxon>Chitinophagia</taxon>
        <taxon>Chitinophagales</taxon>
        <taxon>Chitinophagaceae</taxon>
        <taxon>Chitinophaga</taxon>
    </lineage>
</organism>
<evidence type="ECO:0000256" key="1">
    <source>
        <dbReference type="SAM" id="Phobius"/>
    </source>
</evidence>
<proteinExistence type="predicted"/>
<keyword evidence="1" id="KW-0472">Membrane</keyword>
<comment type="caution">
    <text evidence="2">The sequence shown here is derived from an EMBL/GenBank/DDBJ whole genome shotgun (WGS) entry which is preliminary data.</text>
</comment>
<protein>
    <submittedName>
        <fullName evidence="2">Uncharacterized protein</fullName>
    </submittedName>
</protein>
<evidence type="ECO:0000313" key="3">
    <source>
        <dbReference type="Proteomes" id="UP000812961"/>
    </source>
</evidence>
<keyword evidence="1" id="KW-0812">Transmembrane</keyword>
<keyword evidence="1" id="KW-1133">Transmembrane helix</keyword>
<dbReference type="Proteomes" id="UP000812961">
    <property type="component" value="Unassembled WGS sequence"/>
</dbReference>